<evidence type="ECO:0000313" key="2">
    <source>
        <dbReference type="EMBL" id="SFO42948.1"/>
    </source>
</evidence>
<dbReference type="EMBL" id="FOVV01000018">
    <property type="protein sequence ID" value="SFO42948.1"/>
    <property type="molecule type" value="Genomic_DNA"/>
</dbReference>
<dbReference type="RefSeq" id="WP_074909442.1">
    <property type="nucleotide sequence ID" value="NZ_FOVV01000018.1"/>
</dbReference>
<name>A0AB38BZF0_PSESX</name>
<gene>
    <name evidence="2" type="ORF">SAMN05444065_11837</name>
</gene>
<proteinExistence type="predicted"/>
<feature type="domain" description="HNH nuclease" evidence="1">
    <location>
        <begin position="9"/>
        <end position="49"/>
    </location>
</feature>
<dbReference type="GO" id="GO:0004519">
    <property type="term" value="F:endonuclease activity"/>
    <property type="evidence" value="ECO:0007669"/>
    <property type="project" value="UniProtKB-KW"/>
</dbReference>
<organism evidence="2 3">
    <name type="scientific">Pseudomonas syringae</name>
    <dbReference type="NCBI Taxonomy" id="317"/>
    <lineage>
        <taxon>Bacteria</taxon>
        <taxon>Pseudomonadati</taxon>
        <taxon>Pseudomonadota</taxon>
        <taxon>Gammaproteobacteria</taxon>
        <taxon>Pseudomonadales</taxon>
        <taxon>Pseudomonadaceae</taxon>
        <taxon>Pseudomonas</taxon>
    </lineage>
</organism>
<dbReference type="InterPro" id="IPR003615">
    <property type="entry name" value="HNH_nuc"/>
</dbReference>
<evidence type="ECO:0000313" key="3">
    <source>
        <dbReference type="Proteomes" id="UP000183083"/>
    </source>
</evidence>
<dbReference type="Proteomes" id="UP000183083">
    <property type="component" value="Unassembled WGS sequence"/>
</dbReference>
<keyword evidence="2" id="KW-0378">Hydrolase</keyword>
<dbReference type="Pfam" id="PF13391">
    <property type="entry name" value="HNH_2"/>
    <property type="match status" value="1"/>
</dbReference>
<sequence>MLARYGGECCINGCNFAALVETAHIIPYREDLSDDVSNGLLLRVDLHRLAIQVRRIPGCSRSVSHGKCAPLVNDTKAAWYLTELTGTPNLNLSHDDLDHSRALVICNTVT</sequence>
<reference evidence="2 3" key="1">
    <citation type="submission" date="2016-10" db="EMBL/GenBank/DDBJ databases">
        <authorList>
            <person name="Varghese N."/>
            <person name="Submissions S."/>
        </authorList>
    </citation>
    <scope>NUCLEOTIDE SEQUENCE [LARGE SCALE GENOMIC DNA]</scope>
    <source>
        <strain evidence="2 3">BS0292</strain>
    </source>
</reference>
<evidence type="ECO:0000259" key="1">
    <source>
        <dbReference type="Pfam" id="PF13391"/>
    </source>
</evidence>
<protein>
    <submittedName>
        <fullName evidence="2">HNH endonuclease</fullName>
    </submittedName>
</protein>
<dbReference type="AlphaFoldDB" id="A0AB38BZF0"/>
<keyword evidence="2" id="KW-0540">Nuclease</keyword>
<keyword evidence="2" id="KW-0255">Endonuclease</keyword>
<accession>A0AB38BZF0</accession>
<comment type="caution">
    <text evidence="2">The sequence shown here is derived from an EMBL/GenBank/DDBJ whole genome shotgun (WGS) entry which is preliminary data.</text>
</comment>